<dbReference type="PANTHER" id="PTHR33710:SF77">
    <property type="entry name" value="DNASE I-LIKE SUPERFAMILY PROTEIN"/>
    <property type="match status" value="1"/>
</dbReference>
<evidence type="ECO:0000259" key="1">
    <source>
        <dbReference type="Pfam" id="PF13456"/>
    </source>
</evidence>
<evidence type="ECO:0000313" key="3">
    <source>
        <dbReference type="Proteomes" id="UP000525078"/>
    </source>
</evidence>
<sequence>MASSKGKEVMETVEWISKEELTLSLELGDGGEVGKDYIDRTLVDTNVYMLKFQKKTEAELVLLKSPWAICGGHLSLQPLAEDGRWQSSNSDTIPIWVRVYDVPTRFFTKRNATAIANKIGGVISIDRMWRNGFPTAEYIRLRFGSRMKHCFESVLAAEAARELEGLNLGSGDPGDNSLPPDQDDHKDVVTFEPGLIGSEIHQEAIRERRETTWNDGMITQSDTPADHLDEAVTVTAKEGDVEVVDTLAMQKDDTKSTIIDSGEKLDTPVGPSEIQIGHMAMVFKGVLDPKGLKEKKAQRVRAKQVSKKELTGLMSPSGLTISGPGPGKKRRMEDMDPILLSMDRGEDSRSLYPETVKKSCLEPSPTGNLLTPQNSFTEVSRQEVLYLCPPVRADRETFWNSMSKMVGRLNEAWMAMGDMNMVLCQDEKVGGRPVCDSEGRGLRNFMFECGAIDLNGVGALFTWSNGQDWNHLVREKLDRVVYSTSWISIFPKAGTRTLPIRHSDNAAVVLNTVLDSAPFKAPFRYIDAWNRDEGCRKVIREAWQNVVTGYQSFILCTKLRITANALSKWNKESFGICKTKLALLEKLLIDKTREFIKENGVWLIGKNSSAEIMHCSWSCSDGVVISPSDLNPQIDTGTMVCDLLSGDLSYWDQSLVGRMFKPATADVISRLLDWAVFSDIRVENATYNVPLHSGEEVLKWMLDPGNLVGAGDPRNPKVKFMLYAVVMYRNLWFVRNDIFHNKTQWRFEEMKKRVDTDFNNHWKCLVTAKEESPLVNALPRVSRGVPRSGRIRVNVDFATGNGVGAVGVVVRDDGGNILALSATKMSYDSVIQGELWAVFWGLNALLKMEVPTTDLFSDCQVLVLALMGELPLFGMFLDSFLSLYCYCRYFLFLCFGPLVPPMSQLMCLHVGV</sequence>
<reference evidence="2 3" key="1">
    <citation type="journal article" date="2020" name="bioRxiv">
        <title>Sequence and annotation of 42 cannabis genomes reveals extensive copy number variation in cannabinoid synthesis and pathogen resistance genes.</title>
        <authorList>
            <person name="Mckernan K.J."/>
            <person name="Helbert Y."/>
            <person name="Kane L.T."/>
            <person name="Ebling H."/>
            <person name="Zhang L."/>
            <person name="Liu B."/>
            <person name="Eaton Z."/>
            <person name="Mclaughlin S."/>
            <person name="Kingan S."/>
            <person name="Baybayan P."/>
            <person name="Concepcion G."/>
            <person name="Jordan M."/>
            <person name="Riva A."/>
            <person name="Barbazuk W."/>
            <person name="Harkins T."/>
        </authorList>
    </citation>
    <scope>NUCLEOTIDE SEQUENCE [LARGE SCALE GENOMIC DNA]</scope>
    <source>
        <strain evidence="3">cv. Jamaican Lion 4</strain>
        <tissue evidence="2">Leaf</tissue>
    </source>
</reference>
<evidence type="ECO:0000313" key="2">
    <source>
        <dbReference type="EMBL" id="KAF4374441.1"/>
    </source>
</evidence>
<comment type="caution">
    <text evidence="2">The sequence shown here is derived from an EMBL/GenBank/DDBJ whole genome shotgun (WGS) entry which is preliminary data.</text>
</comment>
<organism evidence="2 3">
    <name type="scientific">Cannabis sativa</name>
    <name type="common">Hemp</name>
    <name type="synonym">Marijuana</name>
    <dbReference type="NCBI Taxonomy" id="3483"/>
    <lineage>
        <taxon>Eukaryota</taxon>
        <taxon>Viridiplantae</taxon>
        <taxon>Streptophyta</taxon>
        <taxon>Embryophyta</taxon>
        <taxon>Tracheophyta</taxon>
        <taxon>Spermatophyta</taxon>
        <taxon>Magnoliopsida</taxon>
        <taxon>eudicotyledons</taxon>
        <taxon>Gunneridae</taxon>
        <taxon>Pentapetalae</taxon>
        <taxon>rosids</taxon>
        <taxon>fabids</taxon>
        <taxon>Rosales</taxon>
        <taxon>Cannabaceae</taxon>
        <taxon>Cannabis</taxon>
    </lineage>
</organism>
<feature type="domain" description="RNase H type-1" evidence="1">
    <location>
        <begin position="795"/>
        <end position="869"/>
    </location>
</feature>
<proteinExistence type="predicted"/>
<dbReference type="GO" id="GO:0004523">
    <property type="term" value="F:RNA-DNA hybrid ribonuclease activity"/>
    <property type="evidence" value="ECO:0007669"/>
    <property type="project" value="InterPro"/>
</dbReference>
<dbReference type="Pfam" id="PF13456">
    <property type="entry name" value="RVT_3"/>
    <property type="match status" value="1"/>
</dbReference>
<dbReference type="Gene3D" id="3.60.10.10">
    <property type="entry name" value="Endonuclease/exonuclease/phosphatase"/>
    <property type="match status" value="1"/>
</dbReference>
<dbReference type="InterPro" id="IPR036691">
    <property type="entry name" value="Endo/exonu/phosph_ase_sf"/>
</dbReference>
<dbReference type="InterPro" id="IPR036397">
    <property type="entry name" value="RNaseH_sf"/>
</dbReference>
<dbReference type="PANTHER" id="PTHR33710">
    <property type="entry name" value="BNAC02G09200D PROTEIN"/>
    <property type="match status" value="1"/>
</dbReference>
<dbReference type="Gene3D" id="3.30.420.10">
    <property type="entry name" value="Ribonuclease H-like superfamily/Ribonuclease H"/>
    <property type="match status" value="1"/>
</dbReference>
<dbReference type="SUPFAM" id="SSF56219">
    <property type="entry name" value="DNase I-like"/>
    <property type="match status" value="1"/>
</dbReference>
<name>A0A7J6FUL0_CANSA</name>
<accession>A0A7J6FUL0</accession>
<protein>
    <recommendedName>
        <fullName evidence="1">RNase H type-1 domain-containing protein</fullName>
    </recommendedName>
</protein>
<dbReference type="AlphaFoldDB" id="A0A7J6FUL0"/>
<dbReference type="GO" id="GO:0003676">
    <property type="term" value="F:nucleic acid binding"/>
    <property type="evidence" value="ECO:0007669"/>
    <property type="project" value="InterPro"/>
</dbReference>
<dbReference type="EMBL" id="JAATIP010000095">
    <property type="protein sequence ID" value="KAF4374441.1"/>
    <property type="molecule type" value="Genomic_DNA"/>
</dbReference>
<dbReference type="Proteomes" id="UP000525078">
    <property type="component" value="Unassembled WGS sequence"/>
</dbReference>
<dbReference type="InterPro" id="IPR002156">
    <property type="entry name" value="RNaseH_domain"/>
</dbReference>
<gene>
    <name evidence="2" type="ORF">F8388_015992</name>
</gene>